<feature type="compositionally biased region" description="Polar residues" evidence="6">
    <location>
        <begin position="155"/>
        <end position="167"/>
    </location>
</feature>
<evidence type="ECO:0000256" key="1">
    <source>
        <dbReference type="ARBA" id="ARBA00004123"/>
    </source>
</evidence>
<feature type="compositionally biased region" description="Low complexity" evidence="6">
    <location>
        <begin position="35"/>
        <end position="50"/>
    </location>
</feature>
<reference evidence="10" key="2">
    <citation type="submission" date="2021-03" db="UniProtKB">
        <authorList>
            <consortium name="EnsemblPlants"/>
        </authorList>
    </citation>
    <scope>IDENTIFICATION</scope>
</reference>
<dbReference type="OMA" id="FMNADES"/>
<dbReference type="GO" id="GO:0003677">
    <property type="term" value="F:DNA binding"/>
    <property type="evidence" value="ECO:0007669"/>
    <property type="project" value="UniProtKB-KW"/>
</dbReference>
<evidence type="ECO:0008006" key="12">
    <source>
        <dbReference type="Google" id="ProtNLM"/>
    </source>
</evidence>
<organism evidence="10 11">
    <name type="scientific">Chenopodium quinoa</name>
    <name type="common">Quinoa</name>
    <dbReference type="NCBI Taxonomy" id="63459"/>
    <lineage>
        <taxon>Eukaryota</taxon>
        <taxon>Viridiplantae</taxon>
        <taxon>Streptophyta</taxon>
        <taxon>Embryophyta</taxon>
        <taxon>Tracheophyta</taxon>
        <taxon>Spermatophyta</taxon>
        <taxon>Magnoliopsida</taxon>
        <taxon>eudicotyledons</taxon>
        <taxon>Gunneridae</taxon>
        <taxon>Pentapetalae</taxon>
        <taxon>Caryophyllales</taxon>
        <taxon>Chenopodiaceae</taxon>
        <taxon>Chenopodioideae</taxon>
        <taxon>Atripliceae</taxon>
        <taxon>Chenopodium</taxon>
    </lineage>
</organism>
<name>A0A803M062_CHEQI</name>
<evidence type="ECO:0000259" key="9">
    <source>
        <dbReference type="PROSITE" id="PS51294"/>
    </source>
</evidence>
<dbReference type="PROSITE" id="PS51294">
    <property type="entry name" value="HTH_MYB"/>
    <property type="match status" value="1"/>
</dbReference>
<evidence type="ECO:0000256" key="6">
    <source>
        <dbReference type="SAM" id="MobiDB-lite"/>
    </source>
</evidence>
<accession>A0A803M062</accession>
<dbReference type="GO" id="GO:0010468">
    <property type="term" value="P:regulation of gene expression"/>
    <property type="evidence" value="ECO:0007669"/>
    <property type="project" value="UniProtKB-ARBA"/>
</dbReference>
<dbReference type="Proteomes" id="UP000596660">
    <property type="component" value="Unplaced"/>
</dbReference>
<dbReference type="GO" id="GO:0005634">
    <property type="term" value="C:nucleus"/>
    <property type="evidence" value="ECO:0007669"/>
    <property type="project" value="UniProtKB-SubCell"/>
</dbReference>
<dbReference type="SUPFAM" id="SSF46689">
    <property type="entry name" value="Homeodomain-like"/>
    <property type="match status" value="1"/>
</dbReference>
<keyword evidence="3" id="KW-0238">DNA-binding</keyword>
<dbReference type="AlphaFoldDB" id="A0A803M062"/>
<reference evidence="10" key="1">
    <citation type="journal article" date="2017" name="Nature">
        <title>The genome of Chenopodium quinoa.</title>
        <authorList>
            <person name="Jarvis D.E."/>
            <person name="Ho Y.S."/>
            <person name="Lightfoot D.J."/>
            <person name="Schmoeckel S.M."/>
            <person name="Li B."/>
            <person name="Borm T.J.A."/>
            <person name="Ohyanagi H."/>
            <person name="Mineta K."/>
            <person name="Michell C.T."/>
            <person name="Saber N."/>
            <person name="Kharbatia N.M."/>
            <person name="Rupper R.R."/>
            <person name="Sharp A.R."/>
            <person name="Dally N."/>
            <person name="Boughton B.A."/>
            <person name="Woo Y.H."/>
            <person name="Gao G."/>
            <person name="Schijlen E.G.W.M."/>
            <person name="Guo X."/>
            <person name="Momin A.A."/>
            <person name="Negrao S."/>
            <person name="Al-Babili S."/>
            <person name="Gehring C."/>
            <person name="Roessner U."/>
            <person name="Jung C."/>
            <person name="Murphy K."/>
            <person name="Arold S.T."/>
            <person name="Gojobori T."/>
            <person name="van der Linden C.G."/>
            <person name="van Loo E.N."/>
            <person name="Jellen E.N."/>
            <person name="Maughan P.J."/>
            <person name="Tester M."/>
        </authorList>
    </citation>
    <scope>NUCLEOTIDE SEQUENCE [LARGE SCALE GENOMIC DNA]</scope>
    <source>
        <strain evidence="10">cv. PI 614886</strain>
    </source>
</reference>
<evidence type="ECO:0000256" key="2">
    <source>
        <dbReference type="ARBA" id="ARBA00023015"/>
    </source>
</evidence>
<keyword evidence="11" id="KW-1185">Reference proteome</keyword>
<comment type="subcellular location">
    <subcellularLocation>
        <location evidence="1">Nucleus</location>
    </subcellularLocation>
</comment>
<evidence type="ECO:0000313" key="10">
    <source>
        <dbReference type="EnsemblPlants" id="AUR62021113-RA:cds"/>
    </source>
</evidence>
<dbReference type="FunFam" id="1.10.10.60:FF:000023">
    <property type="entry name" value="protein REVEILLE 6 isoform X1"/>
    <property type="match status" value="1"/>
</dbReference>
<dbReference type="InterPro" id="IPR006447">
    <property type="entry name" value="Myb_dom_plants"/>
</dbReference>
<evidence type="ECO:0000259" key="7">
    <source>
        <dbReference type="PROSITE" id="PS50090"/>
    </source>
</evidence>
<dbReference type="InterPro" id="IPR017930">
    <property type="entry name" value="Myb_dom"/>
</dbReference>
<sequence>MVSMNPSLPEGFYLDANGVALPGLNPFSAPPPEESPATAATATVSSPTDDSSSKKIRKPYTITKSRESWTEPEHDKFLEALQLFDRDWKKIEAFIGSKTVIQIRSHAQKYFLKVQKSGSNEHLPPPRPKRKAAHPYPQKAPKIGELKPPVPPIANNCSSSTESTAMAHNTGGPNEAVKHAPPLRVLPDFAQVYGFIGSVFDPEVSGHMQRLKKMDPIDVETVLLLMRNLSINLRSPDFEDHRRLLSSYDIDSDKGIPGGMRDVVCGK</sequence>
<dbReference type="InterPro" id="IPR017884">
    <property type="entry name" value="SANT_dom"/>
</dbReference>
<dbReference type="Pfam" id="PF00249">
    <property type="entry name" value="Myb_DNA-binding"/>
    <property type="match status" value="1"/>
</dbReference>
<keyword evidence="4" id="KW-0804">Transcription</keyword>
<feature type="domain" description="HTH myb-type" evidence="9">
    <location>
        <begin position="61"/>
        <end position="115"/>
    </location>
</feature>
<evidence type="ECO:0000256" key="4">
    <source>
        <dbReference type="ARBA" id="ARBA00023163"/>
    </source>
</evidence>
<dbReference type="Gene3D" id="1.10.10.60">
    <property type="entry name" value="Homeodomain-like"/>
    <property type="match status" value="1"/>
</dbReference>
<dbReference type="PANTHER" id="PTHR12802:SF103">
    <property type="entry name" value="PROTEIN REVEILLE 6"/>
    <property type="match status" value="1"/>
</dbReference>
<feature type="domain" description="SANT" evidence="8">
    <location>
        <begin position="64"/>
        <end position="115"/>
    </location>
</feature>
<dbReference type="Gramene" id="AUR62021113-RA">
    <property type="protein sequence ID" value="AUR62021113-RA:cds"/>
    <property type="gene ID" value="AUR62021113"/>
</dbReference>
<evidence type="ECO:0000259" key="8">
    <source>
        <dbReference type="PROSITE" id="PS51293"/>
    </source>
</evidence>
<keyword evidence="2" id="KW-0805">Transcription regulation</keyword>
<dbReference type="SMART" id="SM00717">
    <property type="entry name" value="SANT"/>
    <property type="match status" value="1"/>
</dbReference>
<dbReference type="EnsemblPlants" id="AUR62021113-RA">
    <property type="protein sequence ID" value="AUR62021113-RA:cds"/>
    <property type="gene ID" value="AUR62021113"/>
</dbReference>
<dbReference type="CDD" id="cd00167">
    <property type="entry name" value="SANT"/>
    <property type="match status" value="1"/>
</dbReference>
<evidence type="ECO:0000256" key="3">
    <source>
        <dbReference type="ARBA" id="ARBA00023125"/>
    </source>
</evidence>
<protein>
    <recommendedName>
        <fullName evidence="12">MYB transcription factor</fullName>
    </recommendedName>
</protein>
<dbReference type="Pfam" id="PF24904">
    <property type="entry name" value="RVE6"/>
    <property type="match status" value="1"/>
</dbReference>
<dbReference type="InterPro" id="IPR009057">
    <property type="entry name" value="Homeodomain-like_sf"/>
</dbReference>
<dbReference type="PROSITE" id="PS51293">
    <property type="entry name" value="SANT"/>
    <property type="match status" value="1"/>
</dbReference>
<feature type="region of interest" description="Disordered" evidence="6">
    <location>
        <begin position="115"/>
        <end position="178"/>
    </location>
</feature>
<dbReference type="InterPro" id="IPR001005">
    <property type="entry name" value="SANT/Myb"/>
</dbReference>
<dbReference type="PANTHER" id="PTHR12802">
    <property type="entry name" value="SWI/SNF COMPLEX-RELATED"/>
    <property type="match status" value="1"/>
</dbReference>
<proteinExistence type="predicted"/>
<evidence type="ECO:0000313" key="11">
    <source>
        <dbReference type="Proteomes" id="UP000596660"/>
    </source>
</evidence>
<dbReference type="PROSITE" id="PS50090">
    <property type="entry name" value="MYB_LIKE"/>
    <property type="match status" value="1"/>
</dbReference>
<evidence type="ECO:0000256" key="5">
    <source>
        <dbReference type="ARBA" id="ARBA00023242"/>
    </source>
</evidence>
<feature type="domain" description="Myb-like" evidence="7">
    <location>
        <begin position="61"/>
        <end position="111"/>
    </location>
</feature>
<keyword evidence="5" id="KW-0539">Nucleus</keyword>
<feature type="region of interest" description="Disordered" evidence="6">
    <location>
        <begin position="23"/>
        <end position="69"/>
    </location>
</feature>
<dbReference type="NCBIfam" id="TIGR01557">
    <property type="entry name" value="myb_SHAQKYF"/>
    <property type="match status" value="1"/>
</dbReference>